<dbReference type="Pfam" id="PF02365">
    <property type="entry name" value="NAM"/>
    <property type="match status" value="1"/>
</dbReference>
<dbReference type="OMA" id="RDHYTDS"/>
<name>A0A1S3Z7M5_TOBAC</name>
<sequence length="389" mass="44590">MSWPSFFRICDGSLANATLTVIANTNPDLAFARSEDCNTAEAYQLFFQVKGEFIPPGLIQDADIYECSPFQLSGMDMEEKYTYFFTRRERKYPNGFKTDRSTRDGKGYWKITSKLTPIFTAGNLQFGKKNVLVYYLKTPKGQNDIKTNWIMHELELNKSLFPRHAPEEKFNDFIVCRIYDREKRKGDDQRDMVNSLIEPKQVMNHNNGEPLRSTKRKFKINKTIINSNYLYNGHELQATAASDLGQTSSADIMSTIMANPIADNHPQQVVQHTHVTGDQNVHLSNNNNNNISNVFPRDVYLSGEQNINSGHHRLVKSEGNVFNDPKLESSTSQHMRGDESIPLVPENDCWPPSEEFWDGLPDMPPMDDFSNYMDLLGFDLDQTQPKTLF</sequence>
<dbReference type="InterPro" id="IPR003441">
    <property type="entry name" value="NAC-dom"/>
</dbReference>
<dbReference type="PANTHER" id="PTHR31719:SF179">
    <property type="entry name" value="OS08G0148400 PROTEIN"/>
    <property type="match status" value="1"/>
</dbReference>
<keyword evidence="1" id="KW-0805">Transcription regulation</keyword>
<dbReference type="SUPFAM" id="SSF101941">
    <property type="entry name" value="NAC domain"/>
    <property type="match status" value="1"/>
</dbReference>
<organism evidence="6">
    <name type="scientific">Nicotiana tabacum</name>
    <name type="common">Common tobacco</name>
    <dbReference type="NCBI Taxonomy" id="4097"/>
    <lineage>
        <taxon>Eukaryota</taxon>
        <taxon>Viridiplantae</taxon>
        <taxon>Streptophyta</taxon>
        <taxon>Embryophyta</taxon>
        <taxon>Tracheophyta</taxon>
        <taxon>Spermatophyta</taxon>
        <taxon>Magnoliopsida</taxon>
        <taxon>eudicotyledons</taxon>
        <taxon>Gunneridae</taxon>
        <taxon>Pentapetalae</taxon>
        <taxon>asterids</taxon>
        <taxon>lamiids</taxon>
        <taxon>Solanales</taxon>
        <taxon>Solanaceae</taxon>
        <taxon>Nicotianoideae</taxon>
        <taxon>Nicotianeae</taxon>
        <taxon>Nicotiana</taxon>
    </lineage>
</organism>
<evidence type="ECO:0000259" key="5">
    <source>
        <dbReference type="PROSITE" id="PS51005"/>
    </source>
</evidence>
<keyword evidence="2" id="KW-0238">DNA-binding</keyword>
<feature type="domain" description="NAC" evidence="5">
    <location>
        <begin position="25"/>
        <end position="181"/>
    </location>
</feature>
<protein>
    <submittedName>
        <fullName evidence="6">NAC transcription factor 25-like</fullName>
    </submittedName>
</protein>
<dbReference type="RefSeq" id="XP_016460408.1">
    <property type="nucleotide sequence ID" value="XM_016604922.1"/>
</dbReference>
<dbReference type="STRING" id="4097.A0A1S3Z7M5"/>
<dbReference type="GO" id="GO:0006355">
    <property type="term" value="P:regulation of DNA-templated transcription"/>
    <property type="evidence" value="ECO:0007669"/>
    <property type="project" value="InterPro"/>
</dbReference>
<dbReference type="PaxDb" id="4097-A0A1S3Z7M5"/>
<evidence type="ECO:0000256" key="2">
    <source>
        <dbReference type="ARBA" id="ARBA00023125"/>
    </source>
</evidence>
<accession>A0A1S3Z7M5</accession>
<evidence type="ECO:0000313" key="6">
    <source>
        <dbReference type="RefSeq" id="XP_016460408.1"/>
    </source>
</evidence>
<evidence type="ECO:0000256" key="1">
    <source>
        <dbReference type="ARBA" id="ARBA00023015"/>
    </source>
</evidence>
<evidence type="ECO:0000256" key="3">
    <source>
        <dbReference type="ARBA" id="ARBA00023163"/>
    </source>
</evidence>
<dbReference type="GO" id="GO:0003677">
    <property type="term" value="F:DNA binding"/>
    <property type="evidence" value="ECO:0007669"/>
    <property type="project" value="UniProtKB-KW"/>
</dbReference>
<dbReference type="Gene3D" id="2.170.150.80">
    <property type="entry name" value="NAC domain"/>
    <property type="match status" value="1"/>
</dbReference>
<dbReference type="PANTHER" id="PTHR31719">
    <property type="entry name" value="NAC TRANSCRIPTION FACTOR 56"/>
    <property type="match status" value="1"/>
</dbReference>
<reference evidence="6" key="1">
    <citation type="submission" date="2025-08" db="UniProtKB">
        <authorList>
            <consortium name="RefSeq"/>
        </authorList>
    </citation>
    <scope>IDENTIFICATION</scope>
</reference>
<proteinExistence type="predicted"/>
<dbReference type="KEGG" id="nta:107783898"/>
<evidence type="ECO:0000256" key="4">
    <source>
        <dbReference type="ARBA" id="ARBA00023242"/>
    </source>
</evidence>
<keyword evidence="3" id="KW-0804">Transcription</keyword>
<dbReference type="OrthoDB" id="1749682at2759"/>
<gene>
    <name evidence="6" type="primary">LOC107783898</name>
</gene>
<dbReference type="PROSITE" id="PS51005">
    <property type="entry name" value="NAC"/>
    <property type="match status" value="1"/>
</dbReference>
<dbReference type="AlphaFoldDB" id="A0A1S3Z7M5"/>
<dbReference type="InterPro" id="IPR036093">
    <property type="entry name" value="NAC_dom_sf"/>
</dbReference>
<keyword evidence="4" id="KW-0539">Nucleus</keyword>